<name>A0A974CPE6_XENLA</name>
<dbReference type="Proteomes" id="UP000694892">
    <property type="component" value="Chromosome 6L"/>
</dbReference>
<proteinExistence type="predicted"/>
<accession>A0A974CPE6</accession>
<sequence length="69" mass="7841">MYSWGKCRSLHSKIWALFCTLPSDWQPVFRSTTPSRPASEAPGICDNRSSALMSICCCNSRYHTHSPYL</sequence>
<evidence type="ECO:0000313" key="1">
    <source>
        <dbReference type="EMBL" id="OCT77169.1"/>
    </source>
</evidence>
<reference evidence="2" key="1">
    <citation type="journal article" date="2016" name="Nature">
        <title>Genome evolution in the allotetraploid frog Xenopus laevis.</title>
        <authorList>
            <person name="Session A.M."/>
            <person name="Uno Y."/>
            <person name="Kwon T."/>
            <person name="Chapman J.A."/>
            <person name="Toyoda A."/>
            <person name="Takahashi S."/>
            <person name="Fukui A."/>
            <person name="Hikosaka A."/>
            <person name="Suzuki A."/>
            <person name="Kondo M."/>
            <person name="van Heeringen S.J."/>
            <person name="Quigley I."/>
            <person name="Heinz S."/>
            <person name="Ogino H."/>
            <person name="Ochi H."/>
            <person name="Hellsten U."/>
            <person name="Lyons J.B."/>
            <person name="Simakov O."/>
            <person name="Putnam N."/>
            <person name="Stites J."/>
            <person name="Kuroki Y."/>
            <person name="Tanaka T."/>
            <person name="Michiue T."/>
            <person name="Watanabe M."/>
            <person name="Bogdanovic O."/>
            <person name="Lister R."/>
            <person name="Georgiou G."/>
            <person name="Paranjpe S.S."/>
            <person name="van Kruijsbergen I."/>
            <person name="Shu S."/>
            <person name="Carlson J."/>
            <person name="Kinoshita T."/>
            <person name="Ohta Y."/>
            <person name="Mawaribuchi S."/>
            <person name="Jenkins J."/>
            <person name="Grimwood J."/>
            <person name="Schmutz J."/>
            <person name="Mitros T."/>
            <person name="Mozaffari S.V."/>
            <person name="Suzuki Y."/>
            <person name="Haramoto Y."/>
            <person name="Yamamoto T.S."/>
            <person name="Takagi C."/>
            <person name="Heald R."/>
            <person name="Miller K."/>
            <person name="Haudenschild C."/>
            <person name="Kitzman J."/>
            <person name="Nakayama T."/>
            <person name="Izutsu Y."/>
            <person name="Robert J."/>
            <person name="Fortriede J."/>
            <person name="Burns K."/>
            <person name="Lotay V."/>
            <person name="Karimi K."/>
            <person name="Yasuoka Y."/>
            <person name="Dichmann D.S."/>
            <person name="Flajnik M.F."/>
            <person name="Houston D.W."/>
            <person name="Shendure J."/>
            <person name="DuPasquier L."/>
            <person name="Vize P.D."/>
            <person name="Zorn A.M."/>
            <person name="Ito M."/>
            <person name="Marcotte E.M."/>
            <person name="Wallingford J.B."/>
            <person name="Ito Y."/>
            <person name="Asashima M."/>
            <person name="Ueno N."/>
            <person name="Matsuda Y."/>
            <person name="Veenstra G.J."/>
            <person name="Fujiyama A."/>
            <person name="Harland R.M."/>
            <person name="Taira M."/>
            <person name="Rokhsar D.S."/>
        </authorList>
    </citation>
    <scope>NUCLEOTIDE SEQUENCE [LARGE SCALE GENOMIC DNA]</scope>
    <source>
        <strain evidence="2">J</strain>
    </source>
</reference>
<gene>
    <name evidence="1" type="ORF">XELAEV_18032365mg</name>
</gene>
<dbReference type="EMBL" id="CM004476">
    <property type="protein sequence ID" value="OCT77169.1"/>
    <property type="molecule type" value="Genomic_DNA"/>
</dbReference>
<evidence type="ECO:0000313" key="2">
    <source>
        <dbReference type="Proteomes" id="UP000694892"/>
    </source>
</evidence>
<dbReference type="AlphaFoldDB" id="A0A974CPE6"/>
<organism evidence="1 2">
    <name type="scientific">Xenopus laevis</name>
    <name type="common">African clawed frog</name>
    <dbReference type="NCBI Taxonomy" id="8355"/>
    <lineage>
        <taxon>Eukaryota</taxon>
        <taxon>Metazoa</taxon>
        <taxon>Chordata</taxon>
        <taxon>Craniata</taxon>
        <taxon>Vertebrata</taxon>
        <taxon>Euteleostomi</taxon>
        <taxon>Amphibia</taxon>
        <taxon>Batrachia</taxon>
        <taxon>Anura</taxon>
        <taxon>Pipoidea</taxon>
        <taxon>Pipidae</taxon>
        <taxon>Xenopodinae</taxon>
        <taxon>Xenopus</taxon>
        <taxon>Xenopus</taxon>
    </lineage>
</organism>
<protein>
    <submittedName>
        <fullName evidence="1">Uncharacterized protein</fullName>
    </submittedName>
</protein>